<comment type="subcellular location">
    <subcellularLocation>
        <location evidence="1">Mitochondrion membrane</location>
        <topology evidence="1">Multi-pass membrane protein</topology>
    </subcellularLocation>
</comment>
<dbReference type="GO" id="GO:0008137">
    <property type="term" value="F:NADH dehydrogenase (ubiquinone) activity"/>
    <property type="evidence" value="ECO:0007669"/>
    <property type="project" value="UniProtKB-EC"/>
</dbReference>
<dbReference type="PANTHER" id="PTHR11435">
    <property type="entry name" value="NADH UBIQUINONE OXIDOREDUCTASE SUBUNIT ND6"/>
    <property type="match status" value="1"/>
</dbReference>
<feature type="transmembrane region" description="Helical" evidence="16">
    <location>
        <begin position="85"/>
        <end position="106"/>
    </location>
</feature>
<evidence type="ECO:0000256" key="16">
    <source>
        <dbReference type="SAM" id="Phobius"/>
    </source>
</evidence>
<evidence type="ECO:0000256" key="8">
    <source>
        <dbReference type="ARBA" id="ARBA00022967"/>
    </source>
</evidence>
<evidence type="ECO:0000256" key="14">
    <source>
        <dbReference type="ARBA" id="ARBA00031019"/>
    </source>
</evidence>
<dbReference type="PANTHER" id="PTHR11435:SF1">
    <property type="entry name" value="NADH-UBIQUINONE OXIDOREDUCTASE CHAIN 6"/>
    <property type="match status" value="1"/>
</dbReference>
<evidence type="ECO:0000313" key="17">
    <source>
        <dbReference type="EMBL" id="QIZ12557.1"/>
    </source>
</evidence>
<evidence type="ECO:0000256" key="11">
    <source>
        <dbReference type="ARBA" id="ARBA00023027"/>
    </source>
</evidence>
<evidence type="ECO:0000256" key="5">
    <source>
        <dbReference type="ARBA" id="ARBA00022448"/>
    </source>
</evidence>
<evidence type="ECO:0000256" key="6">
    <source>
        <dbReference type="ARBA" id="ARBA00022660"/>
    </source>
</evidence>
<keyword evidence="8" id="KW-1278">Translocase</keyword>
<evidence type="ECO:0000256" key="13">
    <source>
        <dbReference type="ARBA" id="ARBA00023136"/>
    </source>
</evidence>
<name>A0A6H1PGR2_NULMI</name>
<sequence length="167" mass="18923">MTLTTLMFLIFATSFSMPLVSQPISLGLTLLSLTLLISLIIFFCSSGWFSFILFLIYIGGLLVMFAYITALMPNLIFKKAFTMKFFTASTLFWLIIFSATSFIGIMSEEQTAMKFSWPPMLNHLGISLYSPFNFITTVSLALILFFVLICVVKICYFSNAPLRPYKN</sequence>
<keyword evidence="7 16" id="KW-0812">Transmembrane</keyword>
<proteinExistence type="inferred from homology"/>
<feature type="transmembrane region" description="Helical" evidence="16">
    <location>
        <begin position="126"/>
        <end position="156"/>
    </location>
</feature>
<keyword evidence="11" id="KW-0520">NAD</keyword>
<evidence type="ECO:0000256" key="4">
    <source>
        <dbReference type="ARBA" id="ARBA00021095"/>
    </source>
</evidence>
<dbReference type="InterPro" id="IPR050269">
    <property type="entry name" value="ComplexI_Subunit6"/>
</dbReference>
<dbReference type="AlphaFoldDB" id="A0A6H1PGR2"/>
<keyword evidence="10 16" id="KW-1133">Transmembrane helix</keyword>
<geneLocation type="mitochondrion" evidence="17"/>
<keyword evidence="12 17" id="KW-0496">Mitochondrion</keyword>
<organism evidence="17">
    <name type="scientific">Nuttallochiton mirandus</name>
    <name type="common">Chiton</name>
    <dbReference type="NCBI Taxonomy" id="256062"/>
    <lineage>
        <taxon>Eukaryota</taxon>
        <taxon>Metazoa</taxon>
        <taxon>Spiralia</taxon>
        <taxon>Lophotrochozoa</taxon>
        <taxon>Mollusca</taxon>
        <taxon>Polyplacophora</taxon>
        <taxon>Neoloricata</taxon>
        <taxon>Chitonida</taxon>
        <taxon>Acanthochitonina</taxon>
        <taxon>Mopaliidae</taxon>
        <taxon>Nuttallochiton</taxon>
    </lineage>
</organism>
<evidence type="ECO:0000256" key="10">
    <source>
        <dbReference type="ARBA" id="ARBA00022989"/>
    </source>
</evidence>
<comment type="similarity">
    <text evidence="2">Belongs to the complex I subunit 6 family.</text>
</comment>
<keyword evidence="9" id="KW-0249">Electron transport</keyword>
<keyword evidence="5" id="KW-0813">Transport</keyword>
<evidence type="ECO:0000256" key="7">
    <source>
        <dbReference type="ARBA" id="ARBA00022692"/>
    </source>
</evidence>
<keyword evidence="13 16" id="KW-0472">Membrane</keyword>
<protein>
    <recommendedName>
        <fullName evidence="4">NADH-ubiquinone oxidoreductase chain 6</fullName>
        <ecNumber evidence="3">7.1.1.2</ecNumber>
    </recommendedName>
    <alternativeName>
        <fullName evidence="14">NADH dehydrogenase subunit 6</fullName>
    </alternativeName>
</protein>
<evidence type="ECO:0000256" key="1">
    <source>
        <dbReference type="ARBA" id="ARBA00004225"/>
    </source>
</evidence>
<keyword evidence="6" id="KW-0679">Respiratory chain</keyword>
<gene>
    <name evidence="17" type="primary">ND6</name>
</gene>
<dbReference type="EMBL" id="MN864053">
    <property type="protein sequence ID" value="QIZ12557.1"/>
    <property type="molecule type" value="Genomic_DNA"/>
</dbReference>
<evidence type="ECO:0000256" key="9">
    <source>
        <dbReference type="ARBA" id="ARBA00022982"/>
    </source>
</evidence>
<feature type="transmembrane region" description="Helical" evidence="16">
    <location>
        <begin position="31"/>
        <end position="64"/>
    </location>
</feature>
<evidence type="ECO:0000256" key="15">
    <source>
        <dbReference type="ARBA" id="ARBA00049551"/>
    </source>
</evidence>
<reference evidence="17" key="1">
    <citation type="journal article" date="2020" name="BMC Evol. Biol.">
        <title>A mitogenomic phylogeny of chitons (Mollusca: Polyplacophora).</title>
        <authorList>
            <person name="Irisarri I."/>
            <person name="Uribe J.E."/>
            <person name="Eernisse D.J."/>
            <person name="Zardoya R."/>
        </authorList>
    </citation>
    <scope>NUCLEOTIDE SEQUENCE</scope>
</reference>
<evidence type="ECO:0000256" key="12">
    <source>
        <dbReference type="ARBA" id="ARBA00023128"/>
    </source>
</evidence>
<dbReference type="GO" id="GO:0031966">
    <property type="term" value="C:mitochondrial membrane"/>
    <property type="evidence" value="ECO:0007669"/>
    <property type="project" value="UniProtKB-SubCell"/>
</dbReference>
<accession>A0A6H1PGR2</accession>
<evidence type="ECO:0000256" key="2">
    <source>
        <dbReference type="ARBA" id="ARBA00005698"/>
    </source>
</evidence>
<comment type="catalytic activity">
    <reaction evidence="15">
        <text>a ubiquinone + NADH + 5 H(+)(in) = a ubiquinol + NAD(+) + 4 H(+)(out)</text>
        <dbReference type="Rhea" id="RHEA:29091"/>
        <dbReference type="Rhea" id="RHEA-COMP:9565"/>
        <dbReference type="Rhea" id="RHEA-COMP:9566"/>
        <dbReference type="ChEBI" id="CHEBI:15378"/>
        <dbReference type="ChEBI" id="CHEBI:16389"/>
        <dbReference type="ChEBI" id="CHEBI:17976"/>
        <dbReference type="ChEBI" id="CHEBI:57540"/>
        <dbReference type="ChEBI" id="CHEBI:57945"/>
        <dbReference type="EC" id="7.1.1.2"/>
    </reaction>
</comment>
<dbReference type="EC" id="7.1.1.2" evidence="3"/>
<evidence type="ECO:0000256" key="3">
    <source>
        <dbReference type="ARBA" id="ARBA00012944"/>
    </source>
</evidence>